<dbReference type="InterPro" id="IPR021459">
    <property type="entry name" value="GH101-related"/>
</dbReference>
<dbReference type="Proteomes" id="UP001200741">
    <property type="component" value="Unassembled WGS sequence"/>
</dbReference>
<reference evidence="2 3" key="1">
    <citation type="submission" date="2021-12" db="EMBL/GenBank/DDBJ databases">
        <title>Genome seq of P8.</title>
        <authorList>
            <person name="Seo T."/>
        </authorList>
    </citation>
    <scope>NUCLEOTIDE SEQUENCE [LARGE SCALE GENOMIC DNA]</scope>
    <source>
        <strain evidence="2 3">P8</strain>
    </source>
</reference>
<keyword evidence="3" id="KW-1185">Reference proteome</keyword>
<feature type="signal peptide" evidence="1">
    <location>
        <begin position="1"/>
        <end position="29"/>
    </location>
</feature>
<sequence length="631" mass="68483">MTSRKLGLAALLLLAPLAAARAAAIEVHAGPLTYLVDSATLRVDLRDGDATPVPLLKGQAAVDESPVSAGAGVWSWTMRDGLQVRVSTQGRALTIAVTGAEGARWQAAMPEVSSGTWLVPDGEGMAFGVADGVWRAAFGREHCLGGTTDLSFPAWTLLDGARAVTYALDDGFQSQLCLHDTDGLQTRLTHQFAEGARTVLLMIEPGEPDPLAPALFYRRYLQQQGRLRSFADKQVPGLDRLFGAPHLYVWGDGRDLAFLDELKAAGIGRAVISYDQDPKTQKHLVRSAYLKRARELGYLAGPYDAFDNGQPDDTADMPAAIWGPALYPSGCLRDRRGAVVPGFANRGCQMSSDAIARHPGGFVPAQRYAAHVEEGANQVFIDVDAFGVFYEDFTPGRRMTKAQDRSNVLARLALGIRRYGLVLGSENVTAWSADVAHYSHGTGLAHMAAVWPLLSDARFNGYWPPERPPLFFKRFTPTAQEARALFGPGDRLPLFEAVYHDAVVAVDRWEFGLMKVAGQEARRYARALLFGIPTMWNLDRRDLAAHGAWLRAAHDDFQAVHGVSAPVALTAFAWLTPDRQVQQVRYADGRVATANFGDVDWQGLKPNCVRLARGATAARVFCPPAASPNPG</sequence>
<accession>A0ABS8XUB3</accession>
<feature type="chain" id="PRO_5045129874" evidence="1">
    <location>
        <begin position="30"/>
        <end position="631"/>
    </location>
</feature>
<dbReference type="GO" id="GO:0016787">
    <property type="term" value="F:hydrolase activity"/>
    <property type="evidence" value="ECO:0007669"/>
    <property type="project" value="UniProtKB-KW"/>
</dbReference>
<organism evidence="2 3">
    <name type="scientific">Pelomonas cellulosilytica</name>
    <dbReference type="NCBI Taxonomy" id="2906762"/>
    <lineage>
        <taxon>Bacteria</taxon>
        <taxon>Pseudomonadati</taxon>
        <taxon>Pseudomonadota</taxon>
        <taxon>Betaproteobacteria</taxon>
        <taxon>Burkholderiales</taxon>
        <taxon>Sphaerotilaceae</taxon>
        <taxon>Roseateles</taxon>
    </lineage>
</organism>
<keyword evidence="2" id="KW-0378">Hydrolase</keyword>
<evidence type="ECO:0000313" key="2">
    <source>
        <dbReference type="EMBL" id="MCE4554294.1"/>
    </source>
</evidence>
<comment type="caution">
    <text evidence="2">The sequence shown here is derived from an EMBL/GenBank/DDBJ whole genome shotgun (WGS) entry which is preliminary data.</text>
</comment>
<evidence type="ECO:0000313" key="3">
    <source>
        <dbReference type="Proteomes" id="UP001200741"/>
    </source>
</evidence>
<dbReference type="Pfam" id="PF11308">
    <property type="entry name" value="Glyco_hydro_129"/>
    <property type="match status" value="1"/>
</dbReference>
<dbReference type="EMBL" id="JAJTWU010000002">
    <property type="protein sequence ID" value="MCE4554294.1"/>
    <property type="molecule type" value="Genomic_DNA"/>
</dbReference>
<proteinExistence type="predicted"/>
<keyword evidence="1" id="KW-0732">Signal</keyword>
<gene>
    <name evidence="2" type="ORF">LXT13_07525</name>
</gene>
<evidence type="ECO:0000256" key="1">
    <source>
        <dbReference type="SAM" id="SignalP"/>
    </source>
</evidence>
<dbReference type="RefSeq" id="WP_233371199.1">
    <property type="nucleotide sequence ID" value="NZ_JAJTWU010000002.1"/>
</dbReference>
<protein>
    <submittedName>
        <fullName evidence="2">Glycoside hydrolase</fullName>
    </submittedName>
</protein>
<name>A0ABS8XUB3_9BURK</name>